<dbReference type="Proteomes" id="UP001141327">
    <property type="component" value="Unassembled WGS sequence"/>
</dbReference>
<protein>
    <submittedName>
        <fullName evidence="1">Uncharacterized protein</fullName>
    </submittedName>
</protein>
<keyword evidence="2" id="KW-1185">Reference proteome</keyword>
<organism evidence="1 2">
    <name type="scientific">Paratrimastix pyriformis</name>
    <dbReference type="NCBI Taxonomy" id="342808"/>
    <lineage>
        <taxon>Eukaryota</taxon>
        <taxon>Metamonada</taxon>
        <taxon>Preaxostyla</taxon>
        <taxon>Paratrimastigidae</taxon>
        <taxon>Paratrimastix</taxon>
    </lineage>
</organism>
<evidence type="ECO:0000313" key="2">
    <source>
        <dbReference type="Proteomes" id="UP001141327"/>
    </source>
</evidence>
<gene>
    <name evidence="1" type="ORF">PAPYR_2755</name>
</gene>
<reference evidence="1" key="1">
    <citation type="journal article" date="2022" name="bioRxiv">
        <title>Genomics of Preaxostyla Flagellates Illuminates Evolutionary Transitions and the Path Towards Mitochondrial Loss.</title>
        <authorList>
            <person name="Novak L.V.F."/>
            <person name="Treitli S.C."/>
            <person name="Pyrih J."/>
            <person name="Halakuc P."/>
            <person name="Pipaliya S.V."/>
            <person name="Vacek V."/>
            <person name="Brzon O."/>
            <person name="Soukal P."/>
            <person name="Eme L."/>
            <person name="Dacks J.B."/>
            <person name="Karnkowska A."/>
            <person name="Elias M."/>
            <person name="Hampl V."/>
        </authorList>
    </citation>
    <scope>NUCLEOTIDE SEQUENCE</scope>
    <source>
        <strain evidence="1">RCP-MX</strain>
    </source>
</reference>
<accession>A0ABQ8UTN3</accession>
<comment type="caution">
    <text evidence="1">The sequence shown here is derived from an EMBL/GenBank/DDBJ whole genome shotgun (WGS) entry which is preliminary data.</text>
</comment>
<evidence type="ECO:0000313" key="1">
    <source>
        <dbReference type="EMBL" id="KAJ4460910.1"/>
    </source>
</evidence>
<proteinExistence type="predicted"/>
<dbReference type="EMBL" id="JAPMOS010000010">
    <property type="protein sequence ID" value="KAJ4460910.1"/>
    <property type="molecule type" value="Genomic_DNA"/>
</dbReference>
<name>A0ABQ8UTN3_9EUKA</name>
<sequence>MIFLQYLEMEKDPEEERLAREAMAEVSRSMWKRINPGYSVSPVKSTAKSAFVDPATDLLEPHDWEQHRRRDNFSNYVEAAAKYRNMTGAPAKPTAPSGKEAWKF</sequence>